<sequence length="281" mass="33006">MRRGHYRGDSGGRGRGRVGGRGAYGTQLNQQQENRSGYQQGRHQEQQEKDPNHHHNQWRWERDGGHNKLPMDSMSPRASFDEGQGYQASRSYYQDQRPDPQMLLEKQSGSDPRHLPREEDMDIGYKDNSMSQTFEGLEQRFLDDIMKLSKEQTDAEDAENARHRERINTINIQYQEQLAALRARHATRRDEFLQRESRARQQQYQQAAIDQYPNRHMSTNDPHGYNVRTSPAEDPYRAYSADQYDSYRERSRFSGSARDQGFEPKVQYPGGRVYDTGSRYY</sequence>
<keyword evidence="3" id="KW-1185">Reference proteome</keyword>
<dbReference type="EMBL" id="CACTIH010000333">
    <property type="protein sequence ID" value="CAA2959561.1"/>
    <property type="molecule type" value="Genomic_DNA"/>
</dbReference>
<accession>A0A8S0PY10</accession>
<feature type="region of interest" description="Disordered" evidence="1">
    <location>
        <begin position="1"/>
        <end position="127"/>
    </location>
</feature>
<dbReference type="Gramene" id="OE9A114828T1">
    <property type="protein sequence ID" value="OE9A114828C1"/>
    <property type="gene ID" value="OE9A114828"/>
</dbReference>
<dbReference type="PANTHER" id="PTHR34210:SF1">
    <property type="entry name" value="OS03G0274700 PROTEIN"/>
    <property type="match status" value="1"/>
</dbReference>
<evidence type="ECO:0000256" key="1">
    <source>
        <dbReference type="SAM" id="MobiDB-lite"/>
    </source>
</evidence>
<comment type="caution">
    <text evidence="2">The sequence shown here is derived from an EMBL/GenBank/DDBJ whole genome shotgun (WGS) entry which is preliminary data.</text>
</comment>
<organism evidence="2 3">
    <name type="scientific">Olea europaea subsp. europaea</name>
    <dbReference type="NCBI Taxonomy" id="158383"/>
    <lineage>
        <taxon>Eukaryota</taxon>
        <taxon>Viridiplantae</taxon>
        <taxon>Streptophyta</taxon>
        <taxon>Embryophyta</taxon>
        <taxon>Tracheophyta</taxon>
        <taxon>Spermatophyta</taxon>
        <taxon>Magnoliopsida</taxon>
        <taxon>eudicotyledons</taxon>
        <taxon>Gunneridae</taxon>
        <taxon>Pentapetalae</taxon>
        <taxon>asterids</taxon>
        <taxon>lamiids</taxon>
        <taxon>Lamiales</taxon>
        <taxon>Oleaceae</taxon>
        <taxon>Oleeae</taxon>
        <taxon>Olea</taxon>
    </lineage>
</organism>
<feature type="region of interest" description="Disordered" evidence="1">
    <location>
        <begin position="214"/>
        <end position="281"/>
    </location>
</feature>
<dbReference type="AlphaFoldDB" id="A0A8S0PY10"/>
<proteinExistence type="predicted"/>
<gene>
    <name evidence="2" type="ORF">OLEA9_A114828</name>
</gene>
<dbReference type="Proteomes" id="UP000594638">
    <property type="component" value="Unassembled WGS sequence"/>
</dbReference>
<dbReference type="PANTHER" id="PTHR34210">
    <property type="entry name" value="OS01G0252900 PROTEIN"/>
    <property type="match status" value="1"/>
</dbReference>
<feature type="compositionally biased region" description="Basic and acidic residues" evidence="1">
    <location>
        <begin position="1"/>
        <end position="12"/>
    </location>
</feature>
<feature type="compositionally biased region" description="Basic and acidic residues" evidence="1">
    <location>
        <begin position="42"/>
        <end position="66"/>
    </location>
</feature>
<dbReference type="OrthoDB" id="1899623at2759"/>
<evidence type="ECO:0000313" key="2">
    <source>
        <dbReference type="EMBL" id="CAA2959561.1"/>
    </source>
</evidence>
<protein>
    <submittedName>
        <fullName evidence="2">Uncharacterized protein</fullName>
    </submittedName>
</protein>
<feature type="compositionally biased region" description="Polar residues" evidence="1">
    <location>
        <begin position="26"/>
        <end position="41"/>
    </location>
</feature>
<name>A0A8S0PY10_OLEEU</name>
<feature type="compositionally biased region" description="Gly residues" evidence="1">
    <location>
        <begin position="13"/>
        <end position="23"/>
    </location>
</feature>
<reference evidence="2 3" key="1">
    <citation type="submission" date="2019-12" db="EMBL/GenBank/DDBJ databases">
        <authorList>
            <person name="Alioto T."/>
            <person name="Alioto T."/>
            <person name="Gomez Garrido J."/>
        </authorList>
    </citation>
    <scope>NUCLEOTIDE SEQUENCE [LARGE SCALE GENOMIC DNA]</scope>
</reference>
<evidence type="ECO:0000313" key="3">
    <source>
        <dbReference type="Proteomes" id="UP000594638"/>
    </source>
</evidence>